<gene>
    <name evidence="1" type="ORF">GKE97_09225</name>
</gene>
<sequence>MFYFVEDVMQILGYSKSKSYKVIKSLNRELENQGKCTCDGRVIKRYFHERYGLDELNASARRGA</sequence>
<accession>A0A6I2R1B2</accession>
<proteinExistence type="predicted"/>
<dbReference type="Proteomes" id="UP000434475">
    <property type="component" value="Unassembled WGS sequence"/>
</dbReference>
<dbReference type="AlphaFoldDB" id="A0A6I2R1B2"/>
<evidence type="ECO:0000313" key="1">
    <source>
        <dbReference type="EMBL" id="MSB19699.1"/>
    </source>
</evidence>
<protein>
    <submittedName>
        <fullName evidence="1">Transcriptional regulator</fullName>
    </submittedName>
</protein>
<reference evidence="1 2" key="1">
    <citation type="journal article" date="2019" name="Nat. Med.">
        <title>A library of human gut bacterial isolates paired with longitudinal multiomics data enables mechanistic microbiome research.</title>
        <authorList>
            <person name="Poyet M."/>
            <person name="Groussin M."/>
            <person name="Gibbons S.M."/>
            <person name="Avila-Pacheco J."/>
            <person name="Jiang X."/>
            <person name="Kearney S.M."/>
            <person name="Perrotta A.R."/>
            <person name="Berdy B."/>
            <person name="Zhao S."/>
            <person name="Lieberman T.D."/>
            <person name="Swanson P.K."/>
            <person name="Smith M."/>
            <person name="Roesemann S."/>
            <person name="Alexander J.E."/>
            <person name="Rich S.A."/>
            <person name="Livny J."/>
            <person name="Vlamakis H."/>
            <person name="Clish C."/>
            <person name="Bullock K."/>
            <person name="Deik A."/>
            <person name="Scott J."/>
            <person name="Pierce K.A."/>
            <person name="Xavier R.J."/>
            <person name="Alm E.J."/>
        </authorList>
    </citation>
    <scope>NUCLEOTIDE SEQUENCE [LARGE SCALE GENOMIC DNA]</scope>
    <source>
        <strain evidence="1 2">BIOML-A2</strain>
    </source>
</reference>
<comment type="caution">
    <text evidence="1">The sequence shown here is derived from an EMBL/GenBank/DDBJ whole genome shotgun (WGS) entry which is preliminary data.</text>
</comment>
<name>A0A6I2R1B2_FLAPL</name>
<dbReference type="EMBL" id="WKPR01000007">
    <property type="protein sequence ID" value="MSB19699.1"/>
    <property type="molecule type" value="Genomic_DNA"/>
</dbReference>
<organism evidence="1 2">
    <name type="scientific">Flavonifractor plautii</name>
    <name type="common">Fusobacterium plautii</name>
    <dbReference type="NCBI Taxonomy" id="292800"/>
    <lineage>
        <taxon>Bacteria</taxon>
        <taxon>Bacillati</taxon>
        <taxon>Bacillota</taxon>
        <taxon>Clostridia</taxon>
        <taxon>Eubacteriales</taxon>
        <taxon>Oscillospiraceae</taxon>
        <taxon>Flavonifractor</taxon>
    </lineage>
</organism>
<evidence type="ECO:0000313" key="2">
    <source>
        <dbReference type="Proteomes" id="UP000434475"/>
    </source>
</evidence>